<comment type="subcellular location">
    <subcellularLocation>
        <location evidence="1">Cytoplasmic vesicle</location>
        <location evidence="1">COPI-coated vesicle membrane</location>
        <topology evidence="1">Peripheral membrane protein</topology>
        <orientation evidence="1">Cytoplasmic side</orientation>
    </subcellularLocation>
</comment>
<protein>
    <submittedName>
        <fullName evidence="5">Coatomer subunit beta</fullName>
    </submittedName>
</protein>
<feature type="repeat" description="WD" evidence="4">
    <location>
        <begin position="79"/>
        <end position="111"/>
    </location>
</feature>
<dbReference type="Proteomes" id="UP001054945">
    <property type="component" value="Unassembled WGS sequence"/>
</dbReference>
<dbReference type="GO" id="GO:0006890">
    <property type="term" value="P:retrograde vesicle-mediated transport, Golgi to endoplasmic reticulum"/>
    <property type="evidence" value="ECO:0007669"/>
    <property type="project" value="TreeGrafter"/>
</dbReference>
<dbReference type="FunFam" id="2.130.10.10:FF:000008">
    <property type="entry name" value="Coatomer subunit beta"/>
    <property type="match status" value="1"/>
</dbReference>
<dbReference type="AlphaFoldDB" id="A0AAV4WSQ3"/>
<feature type="repeat" description="WD" evidence="4">
    <location>
        <begin position="122"/>
        <end position="164"/>
    </location>
</feature>
<evidence type="ECO:0000256" key="4">
    <source>
        <dbReference type="PROSITE-ProRule" id="PRU00221"/>
    </source>
</evidence>
<dbReference type="InterPro" id="IPR015943">
    <property type="entry name" value="WD40/YVTN_repeat-like_dom_sf"/>
</dbReference>
<dbReference type="GO" id="GO:0030126">
    <property type="term" value="C:COPI vesicle coat"/>
    <property type="evidence" value="ECO:0007669"/>
    <property type="project" value="TreeGrafter"/>
</dbReference>
<dbReference type="PANTHER" id="PTHR19876:SF2">
    <property type="entry name" value="COATOMER SUBUNIT BETA"/>
    <property type="match status" value="1"/>
</dbReference>
<gene>
    <name evidence="5" type="primary">Copb2</name>
    <name evidence="5" type="ORF">CEXT_672861</name>
</gene>
<keyword evidence="2 4" id="KW-0853">WD repeat</keyword>
<evidence type="ECO:0000256" key="3">
    <source>
        <dbReference type="ARBA" id="ARBA00022737"/>
    </source>
</evidence>
<dbReference type="EMBL" id="BPLR01016595">
    <property type="protein sequence ID" value="GIY84965.1"/>
    <property type="molecule type" value="Genomic_DNA"/>
</dbReference>
<dbReference type="Pfam" id="PF00400">
    <property type="entry name" value="WD40"/>
    <property type="match status" value="5"/>
</dbReference>
<sequence length="282" mass="32354">MPLKLDVKRQLLARSDRVKCVDLHPSEPWMLVIVKSFEVCDLPVRAVKFIPRKNWIITGSDDMQLRVFNYNTLERVQLVEAHSDYIRSIAVHPTQPFVLTSSDDMMIKLWNWDKQWACTQVFEGHTHYVMQIVINPKDNNTFASASLDRTVKVWQLGSTSPNFTLDGHEKGVNCVDYYHGGDKPYLISGADDRLVKIWDYQNKTCIQTLEGHAQNISAVTFHPELPIIMTGSEDGTVRIWHANTYRLESTLNYNLERVWAISCLKGSNNVVIGYDEGSILIR</sequence>
<dbReference type="PANTHER" id="PTHR19876">
    <property type="entry name" value="COATOMER"/>
    <property type="match status" value="1"/>
</dbReference>
<evidence type="ECO:0000256" key="1">
    <source>
        <dbReference type="ARBA" id="ARBA00004347"/>
    </source>
</evidence>
<dbReference type="CDD" id="cd00200">
    <property type="entry name" value="WD40"/>
    <property type="match status" value="1"/>
</dbReference>
<keyword evidence="3" id="KW-0677">Repeat</keyword>
<proteinExistence type="predicted"/>
<evidence type="ECO:0000256" key="2">
    <source>
        <dbReference type="ARBA" id="ARBA00022574"/>
    </source>
</evidence>
<dbReference type="InterPro" id="IPR050844">
    <property type="entry name" value="Coatomer_complex_subunit"/>
</dbReference>
<dbReference type="InterPro" id="IPR020472">
    <property type="entry name" value="WD40_PAC1"/>
</dbReference>
<evidence type="ECO:0000313" key="5">
    <source>
        <dbReference type="EMBL" id="GIY84965.1"/>
    </source>
</evidence>
<organism evidence="5 6">
    <name type="scientific">Caerostris extrusa</name>
    <name type="common">Bark spider</name>
    <name type="synonym">Caerostris bankana</name>
    <dbReference type="NCBI Taxonomy" id="172846"/>
    <lineage>
        <taxon>Eukaryota</taxon>
        <taxon>Metazoa</taxon>
        <taxon>Ecdysozoa</taxon>
        <taxon>Arthropoda</taxon>
        <taxon>Chelicerata</taxon>
        <taxon>Arachnida</taxon>
        <taxon>Araneae</taxon>
        <taxon>Araneomorphae</taxon>
        <taxon>Entelegynae</taxon>
        <taxon>Araneoidea</taxon>
        <taxon>Araneidae</taxon>
        <taxon>Caerostris</taxon>
    </lineage>
</organism>
<name>A0AAV4WSQ3_CAEEX</name>
<comment type="caution">
    <text evidence="5">The sequence shown here is derived from an EMBL/GenBank/DDBJ whole genome shotgun (WGS) entry which is preliminary data.</text>
</comment>
<dbReference type="SUPFAM" id="SSF50978">
    <property type="entry name" value="WD40 repeat-like"/>
    <property type="match status" value="1"/>
</dbReference>
<dbReference type="Gene3D" id="2.130.10.10">
    <property type="entry name" value="YVTN repeat-like/Quinoprotein amine dehydrogenase"/>
    <property type="match status" value="1"/>
</dbReference>
<keyword evidence="6" id="KW-1185">Reference proteome</keyword>
<evidence type="ECO:0000313" key="6">
    <source>
        <dbReference type="Proteomes" id="UP001054945"/>
    </source>
</evidence>
<dbReference type="GO" id="GO:0006886">
    <property type="term" value="P:intracellular protein transport"/>
    <property type="evidence" value="ECO:0007669"/>
    <property type="project" value="TreeGrafter"/>
</dbReference>
<reference evidence="5 6" key="1">
    <citation type="submission" date="2021-06" db="EMBL/GenBank/DDBJ databases">
        <title>Caerostris extrusa draft genome.</title>
        <authorList>
            <person name="Kono N."/>
            <person name="Arakawa K."/>
        </authorList>
    </citation>
    <scope>NUCLEOTIDE SEQUENCE [LARGE SCALE GENOMIC DNA]</scope>
</reference>
<feature type="repeat" description="WD" evidence="4">
    <location>
        <begin position="209"/>
        <end position="250"/>
    </location>
</feature>
<dbReference type="InterPro" id="IPR001680">
    <property type="entry name" value="WD40_rpt"/>
</dbReference>
<dbReference type="GO" id="GO:0006888">
    <property type="term" value="P:endoplasmic reticulum to Golgi vesicle-mediated transport"/>
    <property type="evidence" value="ECO:0007669"/>
    <property type="project" value="TreeGrafter"/>
</dbReference>
<dbReference type="SMART" id="SM00320">
    <property type="entry name" value="WD40"/>
    <property type="match status" value="5"/>
</dbReference>
<dbReference type="InterPro" id="IPR036322">
    <property type="entry name" value="WD40_repeat_dom_sf"/>
</dbReference>
<dbReference type="PROSITE" id="PS50294">
    <property type="entry name" value="WD_REPEATS_REGION"/>
    <property type="match status" value="4"/>
</dbReference>
<feature type="repeat" description="WD" evidence="4">
    <location>
        <begin position="165"/>
        <end position="208"/>
    </location>
</feature>
<dbReference type="GO" id="GO:0006891">
    <property type="term" value="P:intra-Golgi vesicle-mediated transport"/>
    <property type="evidence" value="ECO:0007669"/>
    <property type="project" value="TreeGrafter"/>
</dbReference>
<dbReference type="PRINTS" id="PR00320">
    <property type="entry name" value="GPROTEINBRPT"/>
</dbReference>
<accession>A0AAV4WSQ3</accession>
<dbReference type="PROSITE" id="PS50082">
    <property type="entry name" value="WD_REPEATS_2"/>
    <property type="match status" value="4"/>
</dbReference>